<dbReference type="EMBL" id="LVCJ01000076">
    <property type="protein sequence ID" value="OAL30102.1"/>
    <property type="molecule type" value="Genomic_DNA"/>
</dbReference>
<dbReference type="Proteomes" id="UP000185904">
    <property type="component" value="Unassembled WGS sequence"/>
</dbReference>
<dbReference type="InterPro" id="IPR008427">
    <property type="entry name" value="Extracellular_membr_CFEM_dom"/>
</dbReference>
<keyword evidence="8 15" id="KW-0479">Metal-binding</keyword>
<feature type="chain" id="PRO_5008083691" description="CFEM domain-containing protein" evidence="16">
    <location>
        <begin position="21"/>
        <end position="255"/>
    </location>
</feature>
<keyword evidence="7" id="KW-0336">GPI-anchor</keyword>
<gene>
    <name evidence="18" type="ORF">AYO20_08905</name>
</gene>
<evidence type="ECO:0000256" key="11">
    <source>
        <dbReference type="ARBA" id="ARBA00023136"/>
    </source>
</evidence>
<dbReference type="AlphaFoldDB" id="A0A178CLW4"/>
<dbReference type="InterPro" id="IPR051735">
    <property type="entry name" value="CFEM_domain"/>
</dbReference>
<keyword evidence="19" id="KW-1185">Reference proteome</keyword>
<feature type="binding site" description="axial binding residue" evidence="15">
    <location>
        <position position="47"/>
    </location>
    <ligand>
        <name>heme</name>
        <dbReference type="ChEBI" id="CHEBI:30413"/>
    </ligand>
    <ligandPart>
        <name>Fe</name>
        <dbReference type="ChEBI" id="CHEBI:18248"/>
    </ligandPart>
</feature>
<comment type="similarity">
    <text evidence="3">Belongs to the RBT5 family.</text>
</comment>
<feature type="disulfide bond" evidence="15">
    <location>
        <begin position="33"/>
        <end position="64"/>
    </location>
</feature>
<evidence type="ECO:0000256" key="12">
    <source>
        <dbReference type="ARBA" id="ARBA00023157"/>
    </source>
</evidence>
<feature type="domain" description="CFEM" evidence="17">
    <location>
        <begin position="1"/>
        <end position="114"/>
    </location>
</feature>
<name>A0A178CLW4_9EURO</name>
<dbReference type="GO" id="GO:0005576">
    <property type="term" value="C:extracellular region"/>
    <property type="evidence" value="ECO:0007669"/>
    <property type="project" value="UniProtKB-SubCell"/>
</dbReference>
<evidence type="ECO:0000256" key="1">
    <source>
        <dbReference type="ARBA" id="ARBA00004609"/>
    </source>
</evidence>
<organism evidence="18 19">
    <name type="scientific">Fonsecaea nubica</name>
    <dbReference type="NCBI Taxonomy" id="856822"/>
    <lineage>
        <taxon>Eukaryota</taxon>
        <taxon>Fungi</taxon>
        <taxon>Dikarya</taxon>
        <taxon>Ascomycota</taxon>
        <taxon>Pezizomycotina</taxon>
        <taxon>Eurotiomycetes</taxon>
        <taxon>Chaetothyriomycetidae</taxon>
        <taxon>Chaetothyriales</taxon>
        <taxon>Herpotrichiellaceae</taxon>
        <taxon>Fonsecaea</taxon>
    </lineage>
</organism>
<dbReference type="PROSITE" id="PS52012">
    <property type="entry name" value="CFEM"/>
    <property type="match status" value="1"/>
</dbReference>
<keyword evidence="5" id="KW-0964">Secreted</keyword>
<evidence type="ECO:0000256" key="3">
    <source>
        <dbReference type="ARBA" id="ARBA00010031"/>
    </source>
</evidence>
<evidence type="ECO:0000256" key="13">
    <source>
        <dbReference type="ARBA" id="ARBA00023180"/>
    </source>
</evidence>
<feature type="disulfide bond" evidence="15">
    <location>
        <begin position="29"/>
        <end position="69"/>
    </location>
</feature>
<dbReference type="GO" id="GO:0046872">
    <property type="term" value="F:metal ion binding"/>
    <property type="evidence" value="ECO:0007669"/>
    <property type="project" value="UniProtKB-UniRule"/>
</dbReference>
<evidence type="ECO:0000256" key="15">
    <source>
        <dbReference type="PROSITE-ProRule" id="PRU01356"/>
    </source>
</evidence>
<feature type="disulfide bond" evidence="15">
    <location>
        <begin position="43"/>
        <end position="50"/>
    </location>
</feature>
<sequence>MRFLSFAAVGLSSLLHLAASQDLSSLPACAVTCAVNAISSTGCAATDAACVCQASSFLTGVYTCISASCSADDIAATLQFAQQYCGSAGISITLPTASATAGPTSTPSSAASSPATASASVTSSSVPASGAPAATFTGGAQILKQQWAGVAGMIGLGVAAVLKLVLSTPSTLALPPASPNWSNRSHQKEKGADAVVVFTAARAGGTRDLTPNLLKRGGRFVCVGAPPNGIVFDSMAYETYLEVRASLGKALWKTD</sequence>
<dbReference type="SMART" id="SM00747">
    <property type="entry name" value="CFEM"/>
    <property type="match status" value="1"/>
</dbReference>
<evidence type="ECO:0000256" key="9">
    <source>
        <dbReference type="ARBA" id="ARBA00022729"/>
    </source>
</evidence>
<dbReference type="GO" id="GO:0005886">
    <property type="term" value="C:plasma membrane"/>
    <property type="evidence" value="ECO:0007669"/>
    <property type="project" value="UniProtKB-SubCell"/>
</dbReference>
<evidence type="ECO:0000256" key="6">
    <source>
        <dbReference type="ARBA" id="ARBA00022617"/>
    </source>
</evidence>
<dbReference type="GeneID" id="34592306"/>
<evidence type="ECO:0000256" key="4">
    <source>
        <dbReference type="ARBA" id="ARBA00022475"/>
    </source>
</evidence>
<evidence type="ECO:0000256" key="14">
    <source>
        <dbReference type="ARBA" id="ARBA00023288"/>
    </source>
</evidence>
<feature type="disulfide bond" evidence="15">
    <location>
        <begin position="52"/>
        <end position="85"/>
    </location>
</feature>
<protein>
    <recommendedName>
        <fullName evidence="17">CFEM domain-containing protein</fullName>
    </recommendedName>
</protein>
<evidence type="ECO:0000256" key="2">
    <source>
        <dbReference type="ARBA" id="ARBA00004613"/>
    </source>
</evidence>
<dbReference type="PANTHER" id="PTHR37928">
    <property type="entry name" value="CFEM DOMAIN PROTEIN (AFU_ORTHOLOGUE AFUA_6G14090)"/>
    <property type="match status" value="1"/>
</dbReference>
<keyword evidence="12 15" id="KW-1015">Disulfide bond</keyword>
<dbReference type="PANTHER" id="PTHR37928:SF2">
    <property type="entry name" value="GPI ANCHORED CFEM DOMAIN PROTEIN (AFU_ORTHOLOGUE AFUA_6G10580)"/>
    <property type="match status" value="1"/>
</dbReference>
<evidence type="ECO:0000313" key="18">
    <source>
        <dbReference type="EMBL" id="OAL30102.1"/>
    </source>
</evidence>
<keyword evidence="4" id="KW-1003">Cell membrane</keyword>
<accession>A0A178CLW4</accession>
<evidence type="ECO:0000256" key="16">
    <source>
        <dbReference type="SAM" id="SignalP"/>
    </source>
</evidence>
<evidence type="ECO:0000256" key="7">
    <source>
        <dbReference type="ARBA" id="ARBA00022622"/>
    </source>
</evidence>
<evidence type="ECO:0000256" key="5">
    <source>
        <dbReference type="ARBA" id="ARBA00022525"/>
    </source>
</evidence>
<evidence type="ECO:0000259" key="17">
    <source>
        <dbReference type="PROSITE" id="PS52012"/>
    </source>
</evidence>
<comment type="subcellular location">
    <subcellularLocation>
        <location evidence="1">Cell membrane</location>
        <topology evidence="1">Lipid-anchor</topology>
        <topology evidence="1">GPI-anchor</topology>
    </subcellularLocation>
    <subcellularLocation>
        <location evidence="2">Secreted</location>
    </subcellularLocation>
</comment>
<dbReference type="OrthoDB" id="3065412at2759"/>
<keyword evidence="10 15" id="KW-0408">Iron</keyword>
<reference evidence="18 19" key="1">
    <citation type="submission" date="2016-03" db="EMBL/GenBank/DDBJ databases">
        <title>The draft genome sequence of Fonsecaea nubica causative agent of cutaneous subcutaneous infection in human host.</title>
        <authorList>
            <person name="Costa F."/>
            <person name="Sybren D.H."/>
            <person name="Raittz R.T."/>
            <person name="Weiss V.A."/>
            <person name="Leao A.C."/>
            <person name="Gomes R."/>
            <person name="De Souza E.M."/>
            <person name="Pedrosa F.O."/>
            <person name="Steffens M.B."/>
            <person name="Bombassaro A."/>
            <person name="Tadra-Sfeir M.Z."/>
            <person name="Moreno L.F."/>
            <person name="Najafzadeh M.J."/>
            <person name="Felipe M.S."/>
            <person name="Teixeira M."/>
            <person name="Sun J."/>
            <person name="Xi L."/>
            <person name="Castro M.A."/>
            <person name="Vicente V.A."/>
        </authorList>
    </citation>
    <scope>NUCLEOTIDE SEQUENCE [LARGE SCALE GENOMIC DNA]</scope>
    <source>
        <strain evidence="18 19">CBS 269.64</strain>
    </source>
</reference>
<dbReference type="GO" id="GO:0098552">
    <property type="term" value="C:side of membrane"/>
    <property type="evidence" value="ECO:0007669"/>
    <property type="project" value="UniProtKB-KW"/>
</dbReference>
<evidence type="ECO:0000256" key="10">
    <source>
        <dbReference type="ARBA" id="ARBA00023004"/>
    </source>
</evidence>
<evidence type="ECO:0000256" key="8">
    <source>
        <dbReference type="ARBA" id="ARBA00022723"/>
    </source>
</evidence>
<keyword evidence="11" id="KW-0472">Membrane</keyword>
<keyword evidence="6 15" id="KW-0349">Heme</keyword>
<comment type="caution">
    <text evidence="18">The sequence shown here is derived from an EMBL/GenBank/DDBJ whole genome shotgun (WGS) entry which is preliminary data.</text>
</comment>
<evidence type="ECO:0000313" key="19">
    <source>
        <dbReference type="Proteomes" id="UP000185904"/>
    </source>
</evidence>
<dbReference type="RefSeq" id="XP_022496836.1">
    <property type="nucleotide sequence ID" value="XM_022647178.1"/>
</dbReference>
<feature type="signal peptide" evidence="16">
    <location>
        <begin position="1"/>
        <end position="20"/>
    </location>
</feature>
<keyword evidence="13" id="KW-0325">Glycoprotein</keyword>
<keyword evidence="14" id="KW-0449">Lipoprotein</keyword>
<keyword evidence="9 16" id="KW-0732">Signal</keyword>
<dbReference type="Pfam" id="PF05730">
    <property type="entry name" value="CFEM"/>
    <property type="match status" value="1"/>
</dbReference>
<proteinExistence type="inferred from homology"/>